<dbReference type="EMBL" id="JBHSFK010000002">
    <property type="protein sequence ID" value="MFC4498523.1"/>
    <property type="molecule type" value="Genomic_DNA"/>
</dbReference>
<evidence type="ECO:0000313" key="2">
    <source>
        <dbReference type="Proteomes" id="UP001595839"/>
    </source>
</evidence>
<organism evidence="1 2">
    <name type="scientific">Streptomyces vulcanius</name>
    <dbReference type="NCBI Taxonomy" id="1441876"/>
    <lineage>
        <taxon>Bacteria</taxon>
        <taxon>Bacillati</taxon>
        <taxon>Actinomycetota</taxon>
        <taxon>Actinomycetes</taxon>
        <taxon>Kitasatosporales</taxon>
        <taxon>Streptomycetaceae</taxon>
        <taxon>Streptomyces</taxon>
    </lineage>
</organism>
<reference evidence="2" key="1">
    <citation type="journal article" date="2019" name="Int. J. Syst. Evol. Microbiol.">
        <title>The Global Catalogue of Microorganisms (GCM) 10K type strain sequencing project: providing services to taxonomists for standard genome sequencing and annotation.</title>
        <authorList>
            <consortium name="The Broad Institute Genomics Platform"/>
            <consortium name="The Broad Institute Genome Sequencing Center for Infectious Disease"/>
            <person name="Wu L."/>
            <person name="Ma J."/>
        </authorList>
    </citation>
    <scope>NUCLEOTIDE SEQUENCE [LARGE SCALE GENOMIC DNA]</scope>
    <source>
        <strain evidence="2">CGMCC 4.7177</strain>
    </source>
</reference>
<keyword evidence="2" id="KW-1185">Reference proteome</keyword>
<evidence type="ECO:0000313" key="1">
    <source>
        <dbReference type="EMBL" id="MFC4498523.1"/>
    </source>
</evidence>
<dbReference type="Proteomes" id="UP001595839">
    <property type="component" value="Unassembled WGS sequence"/>
</dbReference>
<name>A0ABV9AJA2_9ACTN</name>
<proteinExistence type="predicted"/>
<protein>
    <submittedName>
        <fullName evidence="1">Uncharacterized protein</fullName>
    </submittedName>
</protein>
<accession>A0ABV9AJA2</accession>
<gene>
    <name evidence="1" type="ORF">ACFPIH_03125</name>
</gene>
<dbReference type="RefSeq" id="WP_381167923.1">
    <property type="nucleotide sequence ID" value="NZ_JBHSFK010000002.1"/>
</dbReference>
<comment type="caution">
    <text evidence="1">The sequence shown here is derived from an EMBL/GenBank/DDBJ whole genome shotgun (WGS) entry which is preliminary data.</text>
</comment>
<sequence>MTPTPDAPVYALPAGVPSVHLTGRFIAPDGTPLTGTLTFAPPSVLTMPAADTIANTVATVEITKEDQGRFEVDLIATDGPGMSPRDWTYLVTEKLKGAQIRQYHIMLPERPGGDPVDLADLAPVSPYTGRYLPVVGPTGATGAQGAPGEVSQAELDALEDRVAPRAVTWTQTAASAQWTIPHSFPYPPSVRTYDTSGREIGGLVENLSPTTVTVQFAFAETGSAILS</sequence>